<keyword evidence="12" id="KW-1185">Reference proteome</keyword>
<feature type="compositionally biased region" description="Low complexity" evidence="8">
    <location>
        <begin position="257"/>
        <end position="274"/>
    </location>
</feature>
<dbReference type="GO" id="GO:0016567">
    <property type="term" value="P:protein ubiquitination"/>
    <property type="evidence" value="ECO:0007669"/>
    <property type="project" value="InterPro"/>
</dbReference>
<dbReference type="Gene3D" id="3.30.40.10">
    <property type="entry name" value="Zinc/RING finger domain, C3HC4 (zinc finger)"/>
    <property type="match status" value="1"/>
</dbReference>
<comment type="function">
    <text evidence="2">Functions as an E3 ubiquitin ligase.</text>
</comment>
<feature type="coiled-coil region" evidence="7">
    <location>
        <begin position="340"/>
        <end position="430"/>
    </location>
</feature>
<evidence type="ECO:0000256" key="5">
    <source>
        <dbReference type="ARBA" id="ARBA00022679"/>
    </source>
</evidence>
<dbReference type="CDD" id="cd01989">
    <property type="entry name" value="USP_STK_Ubox_N"/>
    <property type="match status" value="1"/>
</dbReference>
<evidence type="ECO:0000313" key="12">
    <source>
        <dbReference type="Proteomes" id="UP001161247"/>
    </source>
</evidence>
<dbReference type="EC" id="2.3.2.27" evidence="4"/>
<keyword evidence="5" id="KW-0808">Transferase</keyword>
<dbReference type="CDD" id="cd16655">
    <property type="entry name" value="RING-Ubox_WDSUB1-like"/>
    <property type="match status" value="1"/>
</dbReference>
<evidence type="ECO:0000256" key="4">
    <source>
        <dbReference type="ARBA" id="ARBA00012483"/>
    </source>
</evidence>
<comment type="catalytic activity">
    <reaction evidence="1">
        <text>S-ubiquitinyl-[E2 ubiquitin-conjugating enzyme]-L-cysteine + [acceptor protein]-L-lysine = [E2 ubiquitin-conjugating enzyme]-L-cysteine + N(6)-ubiquitinyl-[acceptor protein]-L-lysine.</text>
        <dbReference type="EC" id="2.3.2.27"/>
    </reaction>
</comment>
<dbReference type="AlphaFoldDB" id="A0AAV1CBG5"/>
<accession>A0AAV1CBG5</accession>
<dbReference type="PANTHER" id="PTHR45647:SF22">
    <property type="entry name" value="U-BOX DOMAIN-CONTAINING PROTEIN 32"/>
    <property type="match status" value="1"/>
</dbReference>
<dbReference type="InterPro" id="IPR013083">
    <property type="entry name" value="Znf_RING/FYVE/PHD"/>
</dbReference>
<dbReference type="InterPro" id="IPR001245">
    <property type="entry name" value="Ser-Thr/Tyr_kinase_cat_dom"/>
</dbReference>
<name>A0AAV1CBG5_OLDCO</name>
<reference evidence="11" key="1">
    <citation type="submission" date="2023-03" db="EMBL/GenBank/DDBJ databases">
        <authorList>
            <person name="Julca I."/>
        </authorList>
    </citation>
    <scope>NUCLEOTIDE SEQUENCE</scope>
</reference>
<dbReference type="Gene3D" id="3.30.200.20">
    <property type="entry name" value="Phosphorylase Kinase, domain 1"/>
    <property type="match status" value="1"/>
</dbReference>
<gene>
    <name evidence="11" type="ORF">OLC1_LOCUS3966</name>
</gene>
<dbReference type="PANTHER" id="PTHR45647">
    <property type="entry name" value="OS02G0152300 PROTEIN"/>
    <property type="match status" value="1"/>
</dbReference>
<feature type="region of interest" description="Disordered" evidence="8">
    <location>
        <begin position="232"/>
        <end position="278"/>
    </location>
</feature>
<dbReference type="PROSITE" id="PS51698">
    <property type="entry name" value="U_BOX"/>
    <property type="match status" value="1"/>
</dbReference>
<dbReference type="Pfam" id="PF04564">
    <property type="entry name" value="U-box"/>
    <property type="match status" value="1"/>
</dbReference>
<dbReference type="GO" id="GO:0061630">
    <property type="term" value="F:ubiquitin protein ligase activity"/>
    <property type="evidence" value="ECO:0007669"/>
    <property type="project" value="UniProtKB-EC"/>
</dbReference>
<dbReference type="PROSITE" id="PS50011">
    <property type="entry name" value="PROTEIN_KINASE_DOM"/>
    <property type="match status" value="1"/>
</dbReference>
<dbReference type="Proteomes" id="UP001161247">
    <property type="component" value="Chromosome 1"/>
</dbReference>
<feature type="domain" description="U-box" evidence="10">
    <location>
        <begin position="739"/>
        <end position="810"/>
    </location>
</feature>
<organism evidence="11 12">
    <name type="scientific">Oldenlandia corymbosa var. corymbosa</name>
    <dbReference type="NCBI Taxonomy" id="529605"/>
    <lineage>
        <taxon>Eukaryota</taxon>
        <taxon>Viridiplantae</taxon>
        <taxon>Streptophyta</taxon>
        <taxon>Embryophyta</taxon>
        <taxon>Tracheophyta</taxon>
        <taxon>Spermatophyta</taxon>
        <taxon>Magnoliopsida</taxon>
        <taxon>eudicotyledons</taxon>
        <taxon>Gunneridae</taxon>
        <taxon>Pentapetalae</taxon>
        <taxon>asterids</taxon>
        <taxon>lamiids</taxon>
        <taxon>Gentianales</taxon>
        <taxon>Rubiaceae</taxon>
        <taxon>Rubioideae</taxon>
        <taxon>Spermacoceae</taxon>
        <taxon>Hedyotis-Oldenlandia complex</taxon>
        <taxon>Oldenlandia</taxon>
    </lineage>
</organism>
<dbReference type="InterPro" id="IPR014729">
    <property type="entry name" value="Rossmann-like_a/b/a_fold"/>
</dbReference>
<dbReference type="SMART" id="SM00504">
    <property type="entry name" value="Ubox"/>
    <property type="match status" value="1"/>
</dbReference>
<protein>
    <recommendedName>
        <fullName evidence="4">RING-type E3 ubiquitin transferase</fullName>
        <ecNumber evidence="4">2.3.2.27</ecNumber>
    </recommendedName>
</protein>
<keyword evidence="7" id="KW-0175">Coiled coil</keyword>
<evidence type="ECO:0000259" key="10">
    <source>
        <dbReference type="PROSITE" id="PS51698"/>
    </source>
</evidence>
<evidence type="ECO:0000256" key="2">
    <source>
        <dbReference type="ARBA" id="ARBA00003861"/>
    </source>
</evidence>
<evidence type="ECO:0000256" key="1">
    <source>
        <dbReference type="ARBA" id="ARBA00000900"/>
    </source>
</evidence>
<evidence type="ECO:0000256" key="7">
    <source>
        <dbReference type="SAM" id="Coils"/>
    </source>
</evidence>
<dbReference type="InterPro" id="IPR011009">
    <property type="entry name" value="Kinase-like_dom_sf"/>
</dbReference>
<feature type="domain" description="Protein kinase" evidence="9">
    <location>
        <begin position="456"/>
        <end position="713"/>
    </location>
</feature>
<proteinExistence type="predicted"/>
<evidence type="ECO:0000256" key="6">
    <source>
        <dbReference type="ARBA" id="ARBA00022786"/>
    </source>
</evidence>
<evidence type="ECO:0000259" key="9">
    <source>
        <dbReference type="PROSITE" id="PS50011"/>
    </source>
</evidence>
<dbReference type="GO" id="GO:0004672">
    <property type="term" value="F:protein kinase activity"/>
    <property type="evidence" value="ECO:0007669"/>
    <property type="project" value="InterPro"/>
</dbReference>
<dbReference type="Pfam" id="PF07714">
    <property type="entry name" value="PK_Tyr_Ser-Thr"/>
    <property type="match status" value="1"/>
</dbReference>
<evidence type="ECO:0000256" key="3">
    <source>
        <dbReference type="ARBA" id="ARBA00004906"/>
    </source>
</evidence>
<comment type="pathway">
    <text evidence="3">Protein modification; protein ubiquitination.</text>
</comment>
<dbReference type="InterPro" id="IPR051348">
    <property type="entry name" value="U-box_ubiquitin_ligases"/>
</dbReference>
<dbReference type="InterPro" id="IPR003613">
    <property type="entry name" value="Ubox_domain"/>
</dbReference>
<dbReference type="SUPFAM" id="SSF57850">
    <property type="entry name" value="RING/U-box"/>
    <property type="match status" value="1"/>
</dbReference>
<feature type="compositionally biased region" description="Polar residues" evidence="8">
    <location>
        <begin position="232"/>
        <end position="255"/>
    </location>
</feature>
<dbReference type="SUPFAM" id="SSF56112">
    <property type="entry name" value="Protein kinase-like (PK-like)"/>
    <property type="match status" value="1"/>
</dbReference>
<dbReference type="InterPro" id="IPR000719">
    <property type="entry name" value="Prot_kinase_dom"/>
</dbReference>
<sequence length="810" mass="91662">MGEGEVKTEGICDVEDTIYVAVGKELEDGKSVLSWAIKSFSGKNICLLHVHQPNQFVSLMKEMHSASKLKYQVVKTCQELERQKMHNLMNQYILFAREVGIDPGKIWIEMSDVKKGIVRVISEHGIRWLVMGAAAEEHYSKNLSELKSSKAIFVCQQAPVSCQIWFPCKSSLIWTRCEDVGSNLSRLIKLPSRINTCTLFPQHSEEDEDKGAESLGSLDIDKTVAHDQDSAPSMMNEVNTDGSPSNSPTESQDSPCSILPSKSLDSPSSSSSFLLEDDSGELVEIDDKLDCDKLDGENPKQCGPEETLEEYRANEDVSELMHKDEASECSYVAELGQKRKKELSDLLIQQRQELEKMQDKQNEILSEHQLVENQTFFLERQLQENYDAEKELEEKIIQAVDLMISFKEKRDMLRIERDNALEEAQRYRKLIKEDAAAIPTSFSFSFLDIMEATEHLDPSMKIGEGEFGSVYKGIIRQTKVAIRMLFSGGYQSDAAFEHEVEVLSRVRHPNLVTLVGACTESRSLIYEFLENGSLEDHLAGRSKKHPLPWQLRLKIASEICSVLLFLHSKRCFIVHGNLKPSNILLDGNFVSKISNLGMTGFQNKDGRDLSRKNNLEASLYRDPRVARGRYTRESDVYSFGIVLLRLLTARPVSSLVRDVWCAMEAGSVETILDYSAGDWPLEPVKRLISLGLKCCQEDRVNRADLGTEVWPVLKPYSHLNAYLCLDSTSSHMESKGRGRIPSHFVCPIFQEVMKDPYIAADGFTYELDAIKGWLNSGHDTSPMTNLKLDNCELIPNYALYYAIQEWEQEP</sequence>
<dbReference type="GO" id="GO:0005524">
    <property type="term" value="F:ATP binding"/>
    <property type="evidence" value="ECO:0007669"/>
    <property type="project" value="InterPro"/>
</dbReference>
<evidence type="ECO:0000313" key="11">
    <source>
        <dbReference type="EMBL" id="CAI9092250.1"/>
    </source>
</evidence>
<dbReference type="SUPFAM" id="SSF52402">
    <property type="entry name" value="Adenine nucleotide alpha hydrolases-like"/>
    <property type="match status" value="1"/>
</dbReference>
<dbReference type="Gene3D" id="3.40.50.620">
    <property type="entry name" value="HUPs"/>
    <property type="match status" value="1"/>
</dbReference>
<dbReference type="Gene3D" id="1.10.510.10">
    <property type="entry name" value="Transferase(Phosphotransferase) domain 1"/>
    <property type="match status" value="1"/>
</dbReference>
<keyword evidence="6" id="KW-0833">Ubl conjugation pathway</keyword>
<dbReference type="EMBL" id="OX459118">
    <property type="protein sequence ID" value="CAI9092250.1"/>
    <property type="molecule type" value="Genomic_DNA"/>
</dbReference>
<evidence type="ECO:0000256" key="8">
    <source>
        <dbReference type="SAM" id="MobiDB-lite"/>
    </source>
</evidence>